<dbReference type="InterPro" id="IPR036390">
    <property type="entry name" value="WH_DNA-bd_sf"/>
</dbReference>
<evidence type="ECO:0000256" key="1">
    <source>
        <dbReference type="ARBA" id="ARBA00004123"/>
    </source>
</evidence>
<organism evidence="7 8">
    <name type="scientific">Anaeramoeba flamelloides</name>
    <dbReference type="NCBI Taxonomy" id="1746091"/>
    <lineage>
        <taxon>Eukaryota</taxon>
        <taxon>Metamonada</taxon>
        <taxon>Anaeramoebidae</taxon>
        <taxon>Anaeramoeba</taxon>
    </lineage>
</organism>
<protein>
    <submittedName>
        <fullName evidence="7">La-related protein</fullName>
    </submittedName>
</protein>
<evidence type="ECO:0000256" key="3">
    <source>
        <dbReference type="ARBA" id="ARBA00023242"/>
    </source>
</evidence>
<dbReference type="Proteomes" id="UP001146793">
    <property type="component" value="Unassembled WGS sequence"/>
</dbReference>
<dbReference type="Gene3D" id="1.10.10.10">
    <property type="entry name" value="Winged helix-like DNA-binding domain superfamily/Winged helix DNA-binding domain"/>
    <property type="match status" value="1"/>
</dbReference>
<proteinExistence type="predicted"/>
<dbReference type="SMART" id="SM00715">
    <property type="entry name" value="LA"/>
    <property type="match status" value="1"/>
</dbReference>
<dbReference type="GO" id="GO:1990904">
    <property type="term" value="C:ribonucleoprotein complex"/>
    <property type="evidence" value="ECO:0007669"/>
    <property type="project" value="InterPro"/>
</dbReference>
<feature type="compositionally biased region" description="Basic residues" evidence="5">
    <location>
        <begin position="149"/>
        <end position="162"/>
    </location>
</feature>
<evidence type="ECO:0000256" key="5">
    <source>
        <dbReference type="SAM" id="MobiDB-lite"/>
    </source>
</evidence>
<evidence type="ECO:0000259" key="6">
    <source>
        <dbReference type="PROSITE" id="PS50961"/>
    </source>
</evidence>
<dbReference type="InterPro" id="IPR036388">
    <property type="entry name" value="WH-like_DNA-bd_sf"/>
</dbReference>
<dbReference type="GO" id="GO:0003723">
    <property type="term" value="F:RNA binding"/>
    <property type="evidence" value="ECO:0007669"/>
    <property type="project" value="UniProtKB-UniRule"/>
</dbReference>
<name>A0AAV7Z1A8_9EUKA</name>
<dbReference type="InterPro" id="IPR006630">
    <property type="entry name" value="La_HTH"/>
</dbReference>
<comment type="subcellular location">
    <subcellularLocation>
        <location evidence="1">Nucleus</location>
    </subcellularLocation>
</comment>
<keyword evidence="2 4" id="KW-0694">RNA-binding</keyword>
<dbReference type="PANTHER" id="PTHR22792">
    <property type="entry name" value="LUPUS LA PROTEIN-RELATED"/>
    <property type="match status" value="1"/>
</dbReference>
<sequence length="306" mass="35997">MGNLAENKFKKKIRDQIEFYFSDSALSKDHYLQELISQNKKQYVPLYELISFRRLQSLTRDLDLIAESLEQSETLELSEDKESVRRKVPLSRHFNDLHLTVLCGDVKIVFSNKEEVKNFCERNIRYKGKVIVTRCLSKYRMSEIYSPRKQIHSPRKKSHKSRKQEAKSNKKGKRGTVRSSSFPIEDGLELLKSNVRKGSILKISGFEKKPHHNKLFHTFKKIGRIKRIIWENSCYYIVFVYPIKNKIEDGSSVKIRKLNKYAWTKQEAGITVKFNILKGEQEGNFLLNILPKHSKKRRRTNSNSDL</sequence>
<feature type="domain" description="HTH La-type RNA-binding" evidence="6">
    <location>
        <begin position="3"/>
        <end position="94"/>
    </location>
</feature>
<dbReference type="PRINTS" id="PR00302">
    <property type="entry name" value="LUPUSLA"/>
</dbReference>
<dbReference type="GO" id="GO:0005634">
    <property type="term" value="C:nucleus"/>
    <property type="evidence" value="ECO:0007669"/>
    <property type="project" value="UniProtKB-SubCell"/>
</dbReference>
<evidence type="ECO:0000313" key="8">
    <source>
        <dbReference type="Proteomes" id="UP001146793"/>
    </source>
</evidence>
<dbReference type="Pfam" id="PF05383">
    <property type="entry name" value="La"/>
    <property type="match status" value="1"/>
</dbReference>
<gene>
    <name evidence="7" type="ORF">M0812_17861</name>
</gene>
<keyword evidence="3" id="KW-0539">Nucleus</keyword>
<accession>A0AAV7Z1A8</accession>
<evidence type="ECO:0000313" key="7">
    <source>
        <dbReference type="EMBL" id="KAJ3435822.1"/>
    </source>
</evidence>
<dbReference type="EMBL" id="JANTQA010000036">
    <property type="protein sequence ID" value="KAJ3435822.1"/>
    <property type="molecule type" value="Genomic_DNA"/>
</dbReference>
<dbReference type="InterPro" id="IPR045180">
    <property type="entry name" value="La_dom_prot"/>
</dbReference>
<dbReference type="GO" id="GO:0006396">
    <property type="term" value="P:RNA processing"/>
    <property type="evidence" value="ECO:0007669"/>
    <property type="project" value="InterPro"/>
</dbReference>
<comment type="caution">
    <text evidence="7">The sequence shown here is derived from an EMBL/GenBank/DDBJ whole genome shotgun (WGS) entry which is preliminary data.</text>
</comment>
<dbReference type="InterPro" id="IPR002344">
    <property type="entry name" value="Lupus_La"/>
</dbReference>
<evidence type="ECO:0000256" key="2">
    <source>
        <dbReference type="ARBA" id="ARBA00022884"/>
    </source>
</evidence>
<dbReference type="SUPFAM" id="SSF46785">
    <property type="entry name" value="Winged helix' DNA-binding domain"/>
    <property type="match status" value="1"/>
</dbReference>
<dbReference type="AlphaFoldDB" id="A0AAV7Z1A8"/>
<evidence type="ECO:0000256" key="4">
    <source>
        <dbReference type="PROSITE-ProRule" id="PRU00332"/>
    </source>
</evidence>
<reference evidence="7" key="1">
    <citation type="submission" date="2022-08" db="EMBL/GenBank/DDBJ databases">
        <title>Novel sulphate-reducing endosymbionts in the free-living metamonad Anaeramoeba.</title>
        <authorList>
            <person name="Jerlstrom-Hultqvist J."/>
            <person name="Cepicka I."/>
            <person name="Gallot-Lavallee L."/>
            <person name="Salas-Leiva D."/>
            <person name="Curtis B.A."/>
            <person name="Zahonova K."/>
            <person name="Pipaliya S."/>
            <person name="Dacks J."/>
            <person name="Roger A.J."/>
        </authorList>
    </citation>
    <scope>NUCLEOTIDE SEQUENCE</scope>
    <source>
        <strain evidence="7">Busselton2</strain>
    </source>
</reference>
<dbReference type="CDD" id="cd07323">
    <property type="entry name" value="LAM"/>
    <property type="match status" value="1"/>
</dbReference>
<feature type="region of interest" description="Disordered" evidence="5">
    <location>
        <begin position="147"/>
        <end position="180"/>
    </location>
</feature>
<dbReference type="PROSITE" id="PS50961">
    <property type="entry name" value="HTH_LA"/>
    <property type="match status" value="1"/>
</dbReference>